<evidence type="ECO:0000313" key="2">
    <source>
        <dbReference type="Proteomes" id="UP000521868"/>
    </source>
</evidence>
<keyword evidence="2" id="KW-1185">Reference proteome</keyword>
<name>A0A7X6DF84_9BURK</name>
<reference evidence="1 2" key="1">
    <citation type="journal article" date="2020" name="Nature">
        <title>Bacterial chemolithoautotrophy via manganese oxidation.</title>
        <authorList>
            <person name="Yu H."/>
            <person name="Leadbetter J.R."/>
        </authorList>
    </citation>
    <scope>NUCLEOTIDE SEQUENCE [LARGE SCALE GENOMIC DNA]</scope>
    <source>
        <strain evidence="1 2">RBP-1</strain>
    </source>
</reference>
<dbReference type="Proteomes" id="UP000521868">
    <property type="component" value="Unassembled WGS sequence"/>
</dbReference>
<dbReference type="EMBL" id="VTOX01000002">
    <property type="protein sequence ID" value="NKE66077.1"/>
    <property type="molecule type" value="Genomic_DNA"/>
</dbReference>
<evidence type="ECO:0000313" key="1">
    <source>
        <dbReference type="EMBL" id="NKE66077.1"/>
    </source>
</evidence>
<protein>
    <submittedName>
        <fullName evidence="1">Pyridoxamine 5'-phosphate oxidase family protein</fullName>
    </submittedName>
</protein>
<dbReference type="InterPro" id="IPR012349">
    <property type="entry name" value="Split_barrel_FMN-bd"/>
</dbReference>
<accession>A0A7X6DF84</accession>
<sequence>MEPLRLPADLLAMIERGVSVIVGSRDAQLRPSVMRAVGSRAGPGDDEITVYLSRPQSRQVLQDIAANGRIAVVFSQPSTHRSIQVKASSAALRQADALDQPQLARYLAAMEREIELVGFAPELTRAMLACRLEDVVAVSFRPEQAFDQTPGPRAGAALAGPA</sequence>
<comment type="caution">
    <text evidence="1">The sequence shown here is derived from an EMBL/GenBank/DDBJ whole genome shotgun (WGS) entry which is preliminary data.</text>
</comment>
<dbReference type="RefSeq" id="WP_168107145.1">
    <property type="nucleotide sequence ID" value="NZ_VTOX01000002.1"/>
</dbReference>
<dbReference type="AlphaFoldDB" id="A0A7X6DF84"/>
<dbReference type="Gene3D" id="2.30.110.10">
    <property type="entry name" value="Electron Transport, Fmn-binding Protein, Chain A"/>
    <property type="match status" value="1"/>
</dbReference>
<organism evidence="1 2">
    <name type="scientific">Ramlibacter lithotrophicus</name>
    <dbReference type="NCBI Taxonomy" id="2606681"/>
    <lineage>
        <taxon>Bacteria</taxon>
        <taxon>Pseudomonadati</taxon>
        <taxon>Pseudomonadota</taxon>
        <taxon>Betaproteobacteria</taxon>
        <taxon>Burkholderiales</taxon>
        <taxon>Comamonadaceae</taxon>
        <taxon>Ramlibacter</taxon>
    </lineage>
</organism>
<gene>
    <name evidence="1" type="ORF">RAMLITH_09615</name>
</gene>
<dbReference type="SUPFAM" id="SSF50475">
    <property type="entry name" value="FMN-binding split barrel"/>
    <property type="match status" value="1"/>
</dbReference>
<proteinExistence type="predicted"/>